<dbReference type="NCBIfam" id="TIGR00739">
    <property type="entry name" value="yajC"/>
    <property type="match status" value="1"/>
</dbReference>
<feature type="transmembrane region" description="Helical" evidence="11">
    <location>
        <begin position="25"/>
        <end position="43"/>
    </location>
</feature>
<evidence type="ECO:0000256" key="7">
    <source>
        <dbReference type="ARBA" id="ARBA00022927"/>
    </source>
</evidence>
<name>A0A9D9E3K7_9BACT</name>
<dbReference type="PRINTS" id="PR01853">
    <property type="entry name" value="YAJCTRNLCASE"/>
</dbReference>
<dbReference type="PANTHER" id="PTHR33909:SF1">
    <property type="entry name" value="SEC TRANSLOCON ACCESSORY COMPLEX SUBUNIT YAJC"/>
    <property type="match status" value="1"/>
</dbReference>
<organism evidence="12 13">
    <name type="scientific">Candidatus Caccoplasma merdipullorum</name>
    <dbReference type="NCBI Taxonomy" id="2840718"/>
    <lineage>
        <taxon>Bacteria</taxon>
        <taxon>Pseudomonadati</taxon>
        <taxon>Bacteroidota</taxon>
        <taxon>Bacteroidia</taxon>
        <taxon>Bacteroidales</taxon>
        <taxon>Bacteroidaceae</taxon>
        <taxon>Bacteroidaceae incertae sedis</taxon>
        <taxon>Candidatus Caccoplasma</taxon>
    </lineage>
</organism>
<dbReference type="InterPro" id="IPR003849">
    <property type="entry name" value="Preprotein_translocase_YajC"/>
</dbReference>
<accession>A0A9D9E3K7</accession>
<keyword evidence="6 11" id="KW-0812">Transmembrane</keyword>
<keyword evidence="10 11" id="KW-0472">Membrane</keyword>
<reference evidence="12" key="2">
    <citation type="journal article" date="2021" name="PeerJ">
        <title>Extensive microbial diversity within the chicken gut microbiome revealed by metagenomics and culture.</title>
        <authorList>
            <person name="Gilroy R."/>
            <person name="Ravi A."/>
            <person name="Getino M."/>
            <person name="Pursley I."/>
            <person name="Horton D.L."/>
            <person name="Alikhan N.F."/>
            <person name="Baker D."/>
            <person name="Gharbi K."/>
            <person name="Hall N."/>
            <person name="Watson M."/>
            <person name="Adriaenssens E.M."/>
            <person name="Foster-Nyarko E."/>
            <person name="Jarju S."/>
            <person name="Secka A."/>
            <person name="Antonio M."/>
            <person name="Oren A."/>
            <person name="Chaudhuri R.R."/>
            <person name="La Ragione R."/>
            <person name="Hildebrand F."/>
            <person name="Pallen M.J."/>
        </authorList>
    </citation>
    <scope>NUCLEOTIDE SEQUENCE</scope>
    <source>
        <strain evidence="12">G3-4614</strain>
    </source>
</reference>
<reference evidence="12" key="1">
    <citation type="submission" date="2020-10" db="EMBL/GenBank/DDBJ databases">
        <authorList>
            <person name="Gilroy R."/>
        </authorList>
    </citation>
    <scope>NUCLEOTIDE SEQUENCE</scope>
    <source>
        <strain evidence="12">G3-4614</strain>
    </source>
</reference>
<dbReference type="GO" id="GO:0005886">
    <property type="term" value="C:plasma membrane"/>
    <property type="evidence" value="ECO:0007669"/>
    <property type="project" value="UniProtKB-SubCell"/>
</dbReference>
<keyword evidence="9" id="KW-0811">Translocation</keyword>
<dbReference type="PANTHER" id="PTHR33909">
    <property type="entry name" value="SEC TRANSLOCON ACCESSORY COMPLEX SUBUNIT YAJC"/>
    <property type="match status" value="1"/>
</dbReference>
<evidence type="ECO:0000313" key="13">
    <source>
        <dbReference type="Proteomes" id="UP000823636"/>
    </source>
</evidence>
<evidence type="ECO:0000256" key="2">
    <source>
        <dbReference type="ARBA" id="ARBA00006742"/>
    </source>
</evidence>
<dbReference type="AlphaFoldDB" id="A0A9D9E3K7"/>
<dbReference type="Pfam" id="PF02699">
    <property type="entry name" value="YajC"/>
    <property type="match status" value="1"/>
</dbReference>
<keyword evidence="7" id="KW-0653">Protein transport</keyword>
<dbReference type="Proteomes" id="UP000823636">
    <property type="component" value="Unassembled WGS sequence"/>
</dbReference>
<evidence type="ECO:0000256" key="9">
    <source>
        <dbReference type="ARBA" id="ARBA00023010"/>
    </source>
</evidence>
<evidence type="ECO:0000256" key="11">
    <source>
        <dbReference type="SAM" id="Phobius"/>
    </source>
</evidence>
<evidence type="ECO:0000313" key="12">
    <source>
        <dbReference type="EMBL" id="MBO8437290.1"/>
    </source>
</evidence>
<proteinExistence type="inferred from homology"/>
<comment type="similarity">
    <text evidence="2">Belongs to the YajC family.</text>
</comment>
<evidence type="ECO:0000256" key="6">
    <source>
        <dbReference type="ARBA" id="ARBA00022692"/>
    </source>
</evidence>
<comment type="caution">
    <text evidence="12">The sequence shown here is derived from an EMBL/GenBank/DDBJ whole genome shotgun (WGS) entry which is preliminary data.</text>
</comment>
<evidence type="ECO:0000256" key="5">
    <source>
        <dbReference type="ARBA" id="ARBA00022475"/>
    </source>
</evidence>
<evidence type="ECO:0000256" key="1">
    <source>
        <dbReference type="ARBA" id="ARBA00004162"/>
    </source>
</evidence>
<evidence type="ECO:0000256" key="4">
    <source>
        <dbReference type="ARBA" id="ARBA00022448"/>
    </source>
</evidence>
<keyword evidence="8 11" id="KW-1133">Transmembrane helix</keyword>
<keyword evidence="4" id="KW-0813">Transport</keyword>
<comment type="subcellular location">
    <subcellularLocation>
        <location evidence="1">Cell membrane</location>
        <topology evidence="1">Single-pass membrane protein</topology>
    </subcellularLocation>
</comment>
<keyword evidence="5" id="KW-1003">Cell membrane</keyword>
<gene>
    <name evidence="12" type="primary">yajC</name>
    <name evidence="12" type="ORF">IAC54_00110</name>
</gene>
<evidence type="ECO:0000256" key="10">
    <source>
        <dbReference type="ARBA" id="ARBA00023136"/>
    </source>
</evidence>
<dbReference type="EMBL" id="JADIMW010000003">
    <property type="protein sequence ID" value="MBO8437290.1"/>
    <property type="molecule type" value="Genomic_DNA"/>
</dbReference>
<protein>
    <recommendedName>
        <fullName evidence="3">Sec translocon accessory complex subunit YajC</fullName>
    </recommendedName>
</protein>
<evidence type="ECO:0000256" key="8">
    <source>
        <dbReference type="ARBA" id="ARBA00022989"/>
    </source>
</evidence>
<sequence>MNTILTIMLQNAAAAGEQPGGQWGNIIFIVALVAIFYFFMIRPQSKRQKEIRKFRESLKVGDKVISAGGIHGRIKEVKDDTVLLEIADNVRVKVEKASIYATAPEVVQEQK</sequence>
<dbReference type="SMART" id="SM01323">
    <property type="entry name" value="YajC"/>
    <property type="match status" value="1"/>
</dbReference>
<dbReference type="GO" id="GO:0015031">
    <property type="term" value="P:protein transport"/>
    <property type="evidence" value="ECO:0007669"/>
    <property type="project" value="UniProtKB-KW"/>
</dbReference>
<evidence type="ECO:0000256" key="3">
    <source>
        <dbReference type="ARBA" id="ARBA00014962"/>
    </source>
</evidence>